<feature type="compositionally biased region" description="Basic and acidic residues" evidence="3">
    <location>
        <begin position="966"/>
        <end position="981"/>
    </location>
</feature>
<dbReference type="PANTHER" id="PTHR47972:SF28">
    <property type="entry name" value="KINESIN-LIKE PROTEIN KLP-3"/>
    <property type="match status" value="1"/>
</dbReference>
<protein>
    <recommendedName>
        <fullName evidence="4">Kinesin motor domain-containing protein</fullName>
    </recommendedName>
</protein>
<dbReference type="InterPro" id="IPR027640">
    <property type="entry name" value="Kinesin-like_fam"/>
</dbReference>
<proteinExistence type="inferred from homology"/>
<evidence type="ECO:0000259" key="4">
    <source>
        <dbReference type="PROSITE" id="PS50067"/>
    </source>
</evidence>
<feature type="compositionally biased region" description="Polar residues" evidence="3">
    <location>
        <begin position="992"/>
        <end position="1005"/>
    </location>
</feature>
<feature type="compositionally biased region" description="Low complexity" evidence="3">
    <location>
        <begin position="1115"/>
        <end position="1143"/>
    </location>
</feature>
<dbReference type="Proteomes" id="UP000460718">
    <property type="component" value="Unassembled WGS sequence"/>
</dbReference>
<organism evidence="5 6">
    <name type="scientific">Phytophthora fragariae</name>
    <dbReference type="NCBI Taxonomy" id="53985"/>
    <lineage>
        <taxon>Eukaryota</taxon>
        <taxon>Sar</taxon>
        <taxon>Stramenopiles</taxon>
        <taxon>Oomycota</taxon>
        <taxon>Peronosporomycetes</taxon>
        <taxon>Peronosporales</taxon>
        <taxon>Peronosporaceae</taxon>
        <taxon>Phytophthora</taxon>
    </lineage>
</organism>
<feature type="coiled-coil region" evidence="2">
    <location>
        <begin position="11"/>
        <end position="186"/>
    </location>
</feature>
<dbReference type="InterPro" id="IPR036961">
    <property type="entry name" value="Kinesin_motor_dom_sf"/>
</dbReference>
<comment type="caution">
    <text evidence="5">The sequence shown here is derived from an EMBL/GenBank/DDBJ whole genome shotgun (WGS) entry which is preliminary data.</text>
</comment>
<dbReference type="Gene3D" id="3.40.850.10">
    <property type="entry name" value="Kinesin motor domain"/>
    <property type="match status" value="1"/>
</dbReference>
<dbReference type="AlphaFoldDB" id="A0A6A3L0P0"/>
<keyword evidence="2" id="KW-0175">Coiled coil</keyword>
<feature type="domain" description="Kinesin motor" evidence="4">
    <location>
        <begin position="546"/>
        <end position="837"/>
    </location>
</feature>
<dbReference type="GO" id="GO:0015630">
    <property type="term" value="C:microtubule cytoskeleton"/>
    <property type="evidence" value="ECO:0007669"/>
    <property type="project" value="TreeGrafter"/>
</dbReference>
<evidence type="ECO:0000256" key="2">
    <source>
        <dbReference type="SAM" id="Coils"/>
    </source>
</evidence>
<name>A0A6A3L0P0_9STRA</name>
<evidence type="ECO:0000256" key="3">
    <source>
        <dbReference type="SAM" id="MobiDB-lite"/>
    </source>
</evidence>
<feature type="compositionally biased region" description="Polar residues" evidence="3">
    <location>
        <begin position="1094"/>
        <end position="1111"/>
    </location>
</feature>
<gene>
    <name evidence="5" type="ORF">PF011_g9380</name>
</gene>
<dbReference type="SUPFAM" id="SSF52540">
    <property type="entry name" value="P-loop containing nucleoside triphosphate hydrolases"/>
    <property type="match status" value="1"/>
</dbReference>
<dbReference type="EMBL" id="QXFW01000464">
    <property type="protein sequence ID" value="KAE9011428.1"/>
    <property type="molecule type" value="Genomic_DNA"/>
</dbReference>
<evidence type="ECO:0000256" key="1">
    <source>
        <dbReference type="PROSITE-ProRule" id="PRU00283"/>
    </source>
</evidence>
<evidence type="ECO:0000313" key="6">
    <source>
        <dbReference type="Proteomes" id="UP000460718"/>
    </source>
</evidence>
<dbReference type="PANTHER" id="PTHR47972">
    <property type="entry name" value="KINESIN-LIKE PROTEIN KLP-3"/>
    <property type="match status" value="1"/>
</dbReference>
<keyword evidence="1" id="KW-0067">ATP-binding</keyword>
<dbReference type="InterPro" id="IPR001752">
    <property type="entry name" value="Kinesin_motor_dom"/>
</dbReference>
<dbReference type="Gene3D" id="1.20.58.1980">
    <property type="match status" value="1"/>
</dbReference>
<feature type="region of interest" description="Disordered" evidence="3">
    <location>
        <begin position="187"/>
        <end position="227"/>
    </location>
</feature>
<feature type="compositionally biased region" description="Low complexity" evidence="3">
    <location>
        <begin position="982"/>
        <end position="991"/>
    </location>
</feature>
<dbReference type="GO" id="GO:0008017">
    <property type="term" value="F:microtubule binding"/>
    <property type="evidence" value="ECO:0007669"/>
    <property type="project" value="InterPro"/>
</dbReference>
<feature type="compositionally biased region" description="Low complexity" evidence="3">
    <location>
        <begin position="1061"/>
        <end position="1081"/>
    </location>
</feature>
<dbReference type="Pfam" id="PF00225">
    <property type="entry name" value="Kinesin"/>
    <property type="match status" value="1"/>
</dbReference>
<feature type="region of interest" description="Disordered" evidence="3">
    <location>
        <begin position="918"/>
        <end position="944"/>
    </location>
</feature>
<accession>A0A6A3L0P0</accession>
<dbReference type="PRINTS" id="PR00380">
    <property type="entry name" value="KINESINHEAVY"/>
</dbReference>
<keyword evidence="1" id="KW-0505">Motor protein</keyword>
<reference evidence="5 6" key="1">
    <citation type="submission" date="2018-09" db="EMBL/GenBank/DDBJ databases">
        <title>Genomic investigation of the strawberry pathogen Phytophthora fragariae indicates pathogenicity is determined by transcriptional variation in three key races.</title>
        <authorList>
            <person name="Adams T.M."/>
            <person name="Armitage A.D."/>
            <person name="Sobczyk M.K."/>
            <person name="Bates H.J."/>
            <person name="Dunwell J.M."/>
            <person name="Nellist C.F."/>
            <person name="Harrison R.J."/>
        </authorList>
    </citation>
    <scope>NUCLEOTIDE SEQUENCE [LARGE SCALE GENOMIC DNA]</scope>
    <source>
        <strain evidence="5 6">SCRP245</strain>
    </source>
</reference>
<comment type="similarity">
    <text evidence="1">Belongs to the TRAFAC class myosin-kinesin ATPase superfamily. Kinesin family.</text>
</comment>
<dbReference type="Gene3D" id="1.10.287.1490">
    <property type="match status" value="1"/>
</dbReference>
<feature type="compositionally biased region" description="Polar residues" evidence="3">
    <location>
        <begin position="187"/>
        <end position="201"/>
    </location>
</feature>
<dbReference type="InterPro" id="IPR027417">
    <property type="entry name" value="P-loop_NTPase"/>
</dbReference>
<keyword evidence="1" id="KW-0547">Nucleotide-binding</keyword>
<dbReference type="PROSITE" id="PS50067">
    <property type="entry name" value="KINESIN_MOTOR_2"/>
    <property type="match status" value="1"/>
</dbReference>
<dbReference type="SMART" id="SM00129">
    <property type="entry name" value="KISc"/>
    <property type="match status" value="1"/>
</dbReference>
<dbReference type="Gene3D" id="6.10.250.1080">
    <property type="match status" value="1"/>
</dbReference>
<feature type="coiled-coil region" evidence="2">
    <location>
        <begin position="236"/>
        <end position="448"/>
    </location>
</feature>
<feature type="binding site" evidence="1">
    <location>
        <begin position="654"/>
        <end position="661"/>
    </location>
    <ligand>
        <name>ATP</name>
        <dbReference type="ChEBI" id="CHEBI:30616"/>
    </ligand>
</feature>
<feature type="region of interest" description="Disordered" evidence="3">
    <location>
        <begin position="1022"/>
        <end position="1143"/>
    </location>
</feature>
<sequence length="1143" mass="129368">MESGSEDEESVVFLREELRKKTQELKQMQDEFDEYTQSSHELEQELEQELSRVEKRNSHLLNKNQYLDRDLQLARNKLEEALDQTRQFEDELQATRTELEASVAARRKLEQQQDDLETQVRVLQATESDLRHKMEREMEEKVFLLSDQEELQREHELATERFRTEIMDLKSELYALQQKYEDATTASDIFSGNDSMATTRSQSEEDDDDYDSTYNENSLRHSTAHERDEISREVLIESLREEIEALSSRVQDETDARSAAEADVQQLRESLAHMEAMEAEMTEMTDELIEKSQDIRTRDEQIEELRESLLKLQSEMATVNDGGIELTNERENMRNELEENERETSALKDELETVRSQCDDLAESERQLKARLEQNGETVDELKDKIETLTRNLEESKQERRELESKLQFGKGEISQNRREVEELHSLNSDLQKQLDEATKRTSELERASAVSTASTVSSISDREMAESKRLMMEIQTMRTSLNSLSAENARLRNQEGMASSVVPAKRVSADVLQVNFTPEQLARKYLSERTRNASLLSRLQTVCGNIQVFCRVRPVINEELEKCWGSKMAVNVVNQSDLAAMDIRPDRLFSTDSDGQLVSNGNLEALSNNSSWKVFTFDRILGPEETQNDVFREVEPIAQSVVDGFKACIFAYGQTGSGKTYTMEGTSSDPGLNYRIISHLFQSVQLRGAIYTPEPDNNDDRDDEMNGLHTATESSVYHVQVGVLEIYNDSLRDLINTTNPKSLEIRHDSSTGDICVPDLTMATVSSPQQTIDVLRKAQTNRVTGKTNSNMHSSRSHSIVIVQISKRRPESDDGDKDSADFEVDEEGCGKLYLVDLADGALMIVNVGPTIENASETFRSLQLAERVRNIVVGRNQIVKNKKDILSAKKAFAELQSLKQQMQISKRKYTQSQQSVVALKRDQKNQSENQSSALQSRLKSWETQNESLKTQNESLKRLMDDLSSQLKAERETKQKEAEQREAAQRLLRQQSAKSRVSTSQQEAQQKLLQEREEEIKKLRQLLTEARRRSTSSLIPRLPVSSPPMKKSKSSRPASTPGNNQQESDSASAAGGSSSAPTSSASRTTKTRTVARRSAGSRLQPSNSVSNVTEPSPRSSKRTSSLGSARSASSLSARTTSSVSKSGAWK</sequence>
<feature type="compositionally biased region" description="Polar residues" evidence="3">
    <location>
        <begin position="924"/>
        <end position="944"/>
    </location>
</feature>
<dbReference type="GO" id="GO:0003777">
    <property type="term" value="F:microtubule motor activity"/>
    <property type="evidence" value="ECO:0007669"/>
    <property type="project" value="InterPro"/>
</dbReference>
<dbReference type="GO" id="GO:0005524">
    <property type="term" value="F:ATP binding"/>
    <property type="evidence" value="ECO:0007669"/>
    <property type="project" value="UniProtKB-UniRule"/>
</dbReference>
<feature type="region of interest" description="Disordered" evidence="3">
    <location>
        <begin position="966"/>
        <end position="1005"/>
    </location>
</feature>
<dbReference type="GO" id="GO:0007018">
    <property type="term" value="P:microtubule-based movement"/>
    <property type="evidence" value="ECO:0007669"/>
    <property type="project" value="InterPro"/>
</dbReference>
<evidence type="ECO:0000313" key="5">
    <source>
        <dbReference type="EMBL" id="KAE9011428.1"/>
    </source>
</evidence>